<evidence type="ECO:0000313" key="4">
    <source>
        <dbReference type="EMBL" id="KAF9624029.1"/>
    </source>
</evidence>
<accession>A0A835IV82</accession>
<organism evidence="4 5">
    <name type="scientific">Coptis chinensis</name>
    <dbReference type="NCBI Taxonomy" id="261450"/>
    <lineage>
        <taxon>Eukaryota</taxon>
        <taxon>Viridiplantae</taxon>
        <taxon>Streptophyta</taxon>
        <taxon>Embryophyta</taxon>
        <taxon>Tracheophyta</taxon>
        <taxon>Spermatophyta</taxon>
        <taxon>Magnoliopsida</taxon>
        <taxon>Ranunculales</taxon>
        <taxon>Ranunculaceae</taxon>
        <taxon>Coptidoideae</taxon>
        <taxon>Coptis</taxon>
    </lineage>
</organism>
<dbReference type="AlphaFoldDB" id="A0A835IV82"/>
<comment type="similarity">
    <text evidence="1">Belongs to the ATP-dependent AMP-binding enzyme family.</text>
</comment>
<reference evidence="4 5" key="1">
    <citation type="submission" date="2020-10" db="EMBL/GenBank/DDBJ databases">
        <title>The Coptis chinensis genome and diversification of protoberbering-type alkaloids.</title>
        <authorList>
            <person name="Wang B."/>
            <person name="Shu S."/>
            <person name="Song C."/>
            <person name="Liu Y."/>
        </authorList>
    </citation>
    <scope>NUCLEOTIDE SEQUENCE [LARGE SCALE GENOMIC DNA]</scope>
    <source>
        <strain evidence="4">HL-2020</strain>
        <tissue evidence="4">Leaf</tissue>
    </source>
</reference>
<dbReference type="InterPro" id="IPR000873">
    <property type="entry name" value="AMP-dep_synth/lig_dom"/>
</dbReference>
<dbReference type="Proteomes" id="UP000631114">
    <property type="component" value="Unassembled WGS sequence"/>
</dbReference>
<sequence>MDQLKPRPANSCPLTPLGFLERAATVYADCNSIIYNSTTYTWSQTYRRCLQLASSIASLGIKPVLEALSLFPQESQFPILAFINTDAETPAADLDYESLIEKGDAETPAADLDYESLIEKGDAEFKWIQPQNEWTPIVLNYTSGTTSSPKGVVHTS</sequence>
<dbReference type="Gene3D" id="3.40.50.12780">
    <property type="entry name" value="N-terminal domain of ligase-like"/>
    <property type="match status" value="1"/>
</dbReference>
<dbReference type="GO" id="GO:0016874">
    <property type="term" value="F:ligase activity"/>
    <property type="evidence" value="ECO:0007669"/>
    <property type="project" value="UniProtKB-KW"/>
</dbReference>
<dbReference type="PROSITE" id="PS00455">
    <property type="entry name" value="AMP_BINDING"/>
    <property type="match status" value="1"/>
</dbReference>
<proteinExistence type="inferred from homology"/>
<evidence type="ECO:0000259" key="3">
    <source>
        <dbReference type="Pfam" id="PF00501"/>
    </source>
</evidence>
<dbReference type="PANTHER" id="PTHR43859">
    <property type="entry name" value="ACYL-ACTIVATING ENZYME"/>
    <property type="match status" value="1"/>
</dbReference>
<keyword evidence="2" id="KW-0436">Ligase</keyword>
<evidence type="ECO:0000256" key="1">
    <source>
        <dbReference type="ARBA" id="ARBA00006432"/>
    </source>
</evidence>
<dbReference type="SUPFAM" id="SSF56801">
    <property type="entry name" value="Acetyl-CoA synthetase-like"/>
    <property type="match status" value="1"/>
</dbReference>
<protein>
    <recommendedName>
        <fullName evidence="3">AMP-dependent synthetase/ligase domain-containing protein</fullName>
    </recommendedName>
</protein>
<evidence type="ECO:0000313" key="5">
    <source>
        <dbReference type="Proteomes" id="UP000631114"/>
    </source>
</evidence>
<evidence type="ECO:0000256" key="2">
    <source>
        <dbReference type="ARBA" id="ARBA00022598"/>
    </source>
</evidence>
<dbReference type="OrthoDB" id="10253115at2759"/>
<dbReference type="Pfam" id="PF00501">
    <property type="entry name" value="AMP-binding"/>
    <property type="match status" value="1"/>
</dbReference>
<name>A0A835IV82_9MAGN</name>
<keyword evidence="5" id="KW-1185">Reference proteome</keyword>
<dbReference type="PANTHER" id="PTHR43859:SF57">
    <property type="entry name" value="ACYL-ACTIVATING ENZYME 8-RELATED"/>
    <property type="match status" value="1"/>
</dbReference>
<feature type="domain" description="AMP-dependent synthetase/ligase" evidence="3">
    <location>
        <begin position="113"/>
        <end position="155"/>
    </location>
</feature>
<dbReference type="EMBL" id="JADFTS010000001">
    <property type="protein sequence ID" value="KAF9624029.1"/>
    <property type="molecule type" value="Genomic_DNA"/>
</dbReference>
<comment type="caution">
    <text evidence="4">The sequence shown here is derived from an EMBL/GenBank/DDBJ whole genome shotgun (WGS) entry which is preliminary data.</text>
</comment>
<gene>
    <name evidence="4" type="ORF">IFM89_007727</name>
</gene>
<dbReference type="InterPro" id="IPR042099">
    <property type="entry name" value="ANL_N_sf"/>
</dbReference>
<dbReference type="InterPro" id="IPR020845">
    <property type="entry name" value="AMP-binding_CS"/>
</dbReference>